<organism evidence="6 7">
    <name type="scientific">Longimycelium tulufanense</name>
    <dbReference type="NCBI Taxonomy" id="907463"/>
    <lineage>
        <taxon>Bacteria</taxon>
        <taxon>Bacillati</taxon>
        <taxon>Actinomycetota</taxon>
        <taxon>Actinomycetes</taxon>
        <taxon>Pseudonocardiales</taxon>
        <taxon>Pseudonocardiaceae</taxon>
        <taxon>Longimycelium</taxon>
    </lineage>
</organism>
<comment type="caution">
    <text evidence="6">The sequence shown here is derived from an EMBL/GenBank/DDBJ whole genome shotgun (WGS) entry which is preliminary data.</text>
</comment>
<evidence type="ECO:0000256" key="1">
    <source>
        <dbReference type="ARBA" id="ARBA00006754"/>
    </source>
</evidence>
<evidence type="ECO:0008006" key="8">
    <source>
        <dbReference type="Google" id="ProtNLM"/>
    </source>
</evidence>
<dbReference type="Pfam" id="PF14361">
    <property type="entry name" value="RsbRD_N"/>
    <property type="match status" value="1"/>
</dbReference>
<evidence type="ECO:0000313" key="7">
    <source>
        <dbReference type="Proteomes" id="UP000637578"/>
    </source>
</evidence>
<dbReference type="RefSeq" id="WP_189060747.1">
    <property type="nucleotide sequence ID" value="NZ_BMMK01000028.1"/>
</dbReference>
<name>A0A8J3CC59_9PSEU</name>
<dbReference type="Pfam" id="PF13556">
    <property type="entry name" value="HTH_30"/>
    <property type="match status" value="1"/>
</dbReference>
<dbReference type="InterPro" id="IPR025736">
    <property type="entry name" value="PucR_C-HTH_dom"/>
</dbReference>
<sequence>MVKAETESAERAWRRIGAICREMVDDLPHLIPAIVATIRAEIPNYAVVPVTEHERHMAEHSRSLLHGLAERRPPNAEEIDEARTLGRARAQQGIPVELLLGAYHVMHRELWNELVRRTQATDPELAVALVQTFSVLWTWIRGITTPASESYAEALRSRHVTEATLRHRFLDALTAVSPDLEAAVPLAHALGYQPDGRFRALCLLTETWPDDRLDRLQGWLSVLRGRVHSAPRGLVTIVLTQQADTDQVVREIKRADEHCPVGVGLERPGLSGATASIADAEHALDIAERTGGTSYFDRDWLAASLSRQAGRLTPLFDDAVRAAKLDPHLAEAVRAFAEHGLSVAAAARALHLHPNSVSYRLERWRDRTGWDPRSGDGLVASLTALALYRPQADRPATARTPDARLERERDHGTQIDDYQ</sequence>
<evidence type="ECO:0000256" key="2">
    <source>
        <dbReference type="SAM" id="MobiDB-lite"/>
    </source>
</evidence>
<dbReference type="InterPro" id="IPR041522">
    <property type="entry name" value="CdaR_GGDEF"/>
</dbReference>
<evidence type="ECO:0000259" key="4">
    <source>
        <dbReference type="Pfam" id="PF14361"/>
    </source>
</evidence>
<dbReference type="AlphaFoldDB" id="A0A8J3CC59"/>
<dbReference type="InterPro" id="IPR042070">
    <property type="entry name" value="PucR_C-HTH_sf"/>
</dbReference>
<feature type="domain" description="RsbT co-antagonist protein RsbRD N-terminal" evidence="4">
    <location>
        <begin position="29"/>
        <end position="164"/>
    </location>
</feature>
<reference evidence="6" key="1">
    <citation type="journal article" date="2014" name="Int. J. Syst. Evol. Microbiol.">
        <title>Complete genome sequence of Corynebacterium casei LMG S-19264T (=DSM 44701T), isolated from a smear-ripened cheese.</title>
        <authorList>
            <consortium name="US DOE Joint Genome Institute (JGI-PGF)"/>
            <person name="Walter F."/>
            <person name="Albersmeier A."/>
            <person name="Kalinowski J."/>
            <person name="Ruckert C."/>
        </authorList>
    </citation>
    <scope>NUCLEOTIDE SEQUENCE</scope>
    <source>
        <strain evidence="6">CGMCC 4.5737</strain>
    </source>
</reference>
<comment type="similarity">
    <text evidence="1">Belongs to the CdaR family.</text>
</comment>
<dbReference type="EMBL" id="BMMK01000028">
    <property type="protein sequence ID" value="GGM72443.1"/>
    <property type="molecule type" value="Genomic_DNA"/>
</dbReference>
<evidence type="ECO:0000313" key="6">
    <source>
        <dbReference type="EMBL" id="GGM72443.1"/>
    </source>
</evidence>
<reference evidence="6" key="2">
    <citation type="submission" date="2020-09" db="EMBL/GenBank/DDBJ databases">
        <authorList>
            <person name="Sun Q."/>
            <person name="Zhou Y."/>
        </authorList>
    </citation>
    <scope>NUCLEOTIDE SEQUENCE</scope>
    <source>
        <strain evidence="6">CGMCC 4.5737</strain>
    </source>
</reference>
<feature type="region of interest" description="Disordered" evidence="2">
    <location>
        <begin position="391"/>
        <end position="419"/>
    </location>
</feature>
<dbReference type="InterPro" id="IPR025751">
    <property type="entry name" value="RsbRD_N_dom"/>
</dbReference>
<dbReference type="Pfam" id="PF17853">
    <property type="entry name" value="GGDEF_2"/>
    <property type="match status" value="1"/>
</dbReference>
<evidence type="ECO:0000259" key="5">
    <source>
        <dbReference type="Pfam" id="PF17853"/>
    </source>
</evidence>
<dbReference type="Proteomes" id="UP000637578">
    <property type="component" value="Unassembled WGS sequence"/>
</dbReference>
<dbReference type="PANTHER" id="PTHR33744">
    <property type="entry name" value="CARBOHYDRATE DIACID REGULATOR"/>
    <property type="match status" value="1"/>
</dbReference>
<evidence type="ECO:0000259" key="3">
    <source>
        <dbReference type="Pfam" id="PF13556"/>
    </source>
</evidence>
<feature type="compositionally biased region" description="Basic and acidic residues" evidence="2">
    <location>
        <begin position="401"/>
        <end position="419"/>
    </location>
</feature>
<dbReference type="InterPro" id="IPR051448">
    <property type="entry name" value="CdaR-like_regulators"/>
</dbReference>
<keyword evidence="7" id="KW-1185">Reference proteome</keyword>
<accession>A0A8J3CC59</accession>
<protein>
    <recommendedName>
        <fullName evidence="8">PucR C-terminal helix-turn-helix domain-containing protein</fullName>
    </recommendedName>
</protein>
<dbReference type="Gene3D" id="1.10.10.2840">
    <property type="entry name" value="PucR C-terminal helix-turn-helix domain"/>
    <property type="match status" value="1"/>
</dbReference>
<proteinExistence type="inferred from homology"/>
<dbReference type="PANTHER" id="PTHR33744:SF7">
    <property type="entry name" value="PUCR FAMILY TRANSCRIPTIONAL REGULATOR"/>
    <property type="match status" value="1"/>
</dbReference>
<feature type="domain" description="CdaR GGDEF-like" evidence="5">
    <location>
        <begin position="186"/>
        <end position="286"/>
    </location>
</feature>
<gene>
    <name evidence="6" type="ORF">GCM10012275_48770</name>
</gene>
<feature type="domain" description="PucR C-terminal helix-turn-helix" evidence="3">
    <location>
        <begin position="329"/>
        <end position="386"/>
    </location>
</feature>